<sequence length="73" mass="7913">MLDEFDLDIRLEPVPLPPLEDGHKDGPKNTQPGSTCQFSCQLTCGGTCECPTNPEHCVEPEVITHNCSPTSVC</sequence>
<name>A0AB33K8G0_9ACTN</name>
<feature type="region of interest" description="Disordered" evidence="1">
    <location>
        <begin position="1"/>
        <end position="33"/>
    </location>
</feature>
<protein>
    <submittedName>
        <fullName evidence="2">Uncharacterized protein</fullName>
    </submittedName>
</protein>
<dbReference type="EMBL" id="AP035881">
    <property type="protein sequence ID" value="BFP49779.1"/>
    <property type="molecule type" value="Genomic_DNA"/>
</dbReference>
<dbReference type="RefSeq" id="WP_407991843.1">
    <property type="nucleotide sequence ID" value="NZ_AP035881.2"/>
</dbReference>
<gene>
    <name evidence="2" type="ORF">KCMC57_61470</name>
</gene>
<accession>A0AB33K8G0</accession>
<proteinExistence type="predicted"/>
<reference evidence="2" key="1">
    <citation type="submission" date="2024-07" db="EMBL/GenBank/DDBJ databases">
        <title>Complete genome sequences of cellulolytic bacteria, Kitasatospora sp. CMC57 and Streptomyces sp. CMC78, isolated from Japanese agricultural soil.</title>
        <authorList>
            <person name="Hashimoto T."/>
            <person name="Ito M."/>
            <person name="Iwamoto M."/>
            <person name="Fukahori D."/>
            <person name="Shoda T."/>
            <person name="Sakoda M."/>
            <person name="Morohoshi T."/>
            <person name="Mitsuboshi M."/>
            <person name="Nishizawa T."/>
        </authorList>
    </citation>
    <scope>NUCLEOTIDE SEQUENCE</scope>
    <source>
        <strain evidence="2">CMC57</strain>
    </source>
</reference>
<organism evidence="2">
    <name type="scientific">Kitasatospora sp. CMC57</name>
    <dbReference type="NCBI Taxonomy" id="3231513"/>
    <lineage>
        <taxon>Bacteria</taxon>
        <taxon>Bacillati</taxon>
        <taxon>Actinomycetota</taxon>
        <taxon>Actinomycetes</taxon>
        <taxon>Kitasatosporales</taxon>
        <taxon>Streptomycetaceae</taxon>
        <taxon>Kitasatospora</taxon>
    </lineage>
</organism>
<evidence type="ECO:0000313" key="2">
    <source>
        <dbReference type="EMBL" id="BFP49779.1"/>
    </source>
</evidence>
<dbReference type="AlphaFoldDB" id="A0AB33K8G0"/>
<evidence type="ECO:0000256" key="1">
    <source>
        <dbReference type="SAM" id="MobiDB-lite"/>
    </source>
</evidence>